<dbReference type="EMBL" id="BARV01039632">
    <property type="protein sequence ID" value="GAI47135.1"/>
    <property type="molecule type" value="Genomic_DNA"/>
</dbReference>
<evidence type="ECO:0000313" key="1">
    <source>
        <dbReference type="EMBL" id="GAI47135.1"/>
    </source>
</evidence>
<protein>
    <submittedName>
        <fullName evidence="1">Uncharacterized protein</fullName>
    </submittedName>
</protein>
<organism evidence="1">
    <name type="scientific">marine sediment metagenome</name>
    <dbReference type="NCBI Taxonomy" id="412755"/>
    <lineage>
        <taxon>unclassified sequences</taxon>
        <taxon>metagenomes</taxon>
        <taxon>ecological metagenomes</taxon>
    </lineage>
</organism>
<reference evidence="1" key="1">
    <citation type="journal article" date="2014" name="Front. Microbiol.">
        <title>High frequency of phylogenetically diverse reductive dehalogenase-homologous genes in deep subseafloor sedimentary metagenomes.</title>
        <authorList>
            <person name="Kawai M."/>
            <person name="Futagami T."/>
            <person name="Toyoda A."/>
            <person name="Takaki Y."/>
            <person name="Nishi S."/>
            <person name="Hori S."/>
            <person name="Arai W."/>
            <person name="Tsubouchi T."/>
            <person name="Morono Y."/>
            <person name="Uchiyama I."/>
            <person name="Ito T."/>
            <person name="Fujiyama A."/>
            <person name="Inagaki F."/>
            <person name="Takami H."/>
        </authorList>
    </citation>
    <scope>NUCLEOTIDE SEQUENCE</scope>
    <source>
        <strain evidence="1">Expedition CK06-06</strain>
    </source>
</reference>
<proteinExistence type="predicted"/>
<dbReference type="AlphaFoldDB" id="X1Q7W3"/>
<comment type="caution">
    <text evidence="1">The sequence shown here is derived from an EMBL/GenBank/DDBJ whole genome shotgun (WGS) entry which is preliminary data.</text>
</comment>
<accession>X1Q7W3</accession>
<feature type="non-terminal residue" evidence="1">
    <location>
        <position position="33"/>
    </location>
</feature>
<name>X1Q7W3_9ZZZZ</name>
<gene>
    <name evidence="1" type="ORF">S06H3_60686</name>
</gene>
<sequence length="33" mass="3621">MAGGGIALKATLQNQTLYLGDFFALAATWHFRH</sequence>